<dbReference type="Proteomes" id="UP000267096">
    <property type="component" value="Unassembled WGS sequence"/>
</dbReference>
<reference evidence="4 5" key="2">
    <citation type="submission" date="2018-11" db="EMBL/GenBank/DDBJ databases">
        <authorList>
            <consortium name="Pathogen Informatics"/>
        </authorList>
    </citation>
    <scope>NUCLEOTIDE SEQUENCE [LARGE SCALE GENOMIC DNA]</scope>
</reference>
<comment type="caution">
    <text evidence="1">Lacks conserved residue(s) required for the propagation of feature annotation.</text>
</comment>
<gene>
    <name evidence="4" type="ORF">ASIM_LOCUS15580</name>
</gene>
<evidence type="ECO:0000313" key="4">
    <source>
        <dbReference type="EMBL" id="VDK55556.1"/>
    </source>
</evidence>
<accession>A0A0M3K5D2</accession>
<organism evidence="6">
    <name type="scientific">Anisakis simplex</name>
    <name type="common">Herring worm</name>
    <dbReference type="NCBI Taxonomy" id="6269"/>
    <lineage>
        <taxon>Eukaryota</taxon>
        <taxon>Metazoa</taxon>
        <taxon>Ecdysozoa</taxon>
        <taxon>Nematoda</taxon>
        <taxon>Chromadorea</taxon>
        <taxon>Rhabditida</taxon>
        <taxon>Spirurina</taxon>
        <taxon>Ascaridomorpha</taxon>
        <taxon>Ascaridoidea</taxon>
        <taxon>Anisakidae</taxon>
        <taxon>Anisakis</taxon>
        <taxon>Anisakis simplex complex</taxon>
    </lineage>
</organism>
<keyword evidence="5" id="KW-1185">Reference proteome</keyword>
<feature type="domain" description="ShKT" evidence="3">
    <location>
        <begin position="43"/>
        <end position="75"/>
    </location>
</feature>
<evidence type="ECO:0000256" key="2">
    <source>
        <dbReference type="SAM" id="SignalP"/>
    </source>
</evidence>
<dbReference type="SMART" id="SM00254">
    <property type="entry name" value="ShKT"/>
    <property type="match status" value="1"/>
</dbReference>
<sequence>MQQALFLIAILFCIGAASAQIRPRGRGGSVSGGGNGGYEYLECKDTHSSCQSVEDICVKHQEFAAKNCSKTCGYCGGREEWHTSSTSNASEIMQGIFTSSDYFDTLLKLIIYMIDSGIDYFDLPDQGNRANATDEQSTQQPMLECAIDHPEYCIHLDTSDQVNRANATDEQSTQQSTQL</sequence>
<feature type="signal peptide" evidence="2">
    <location>
        <begin position="1"/>
        <end position="19"/>
    </location>
</feature>
<feature type="disulfide bond" evidence="1">
    <location>
        <begin position="50"/>
        <end position="68"/>
    </location>
</feature>
<keyword evidence="1" id="KW-1015">Disulfide bond</keyword>
<evidence type="ECO:0000256" key="1">
    <source>
        <dbReference type="PROSITE-ProRule" id="PRU01005"/>
    </source>
</evidence>
<proteinExistence type="predicted"/>
<evidence type="ECO:0000313" key="6">
    <source>
        <dbReference type="WBParaSite" id="ASIM_0001617301-mRNA-1"/>
    </source>
</evidence>
<evidence type="ECO:0000259" key="3">
    <source>
        <dbReference type="PROSITE" id="PS51670"/>
    </source>
</evidence>
<dbReference type="EMBL" id="UYRR01032420">
    <property type="protein sequence ID" value="VDK55556.1"/>
    <property type="molecule type" value="Genomic_DNA"/>
</dbReference>
<evidence type="ECO:0000313" key="5">
    <source>
        <dbReference type="Proteomes" id="UP000267096"/>
    </source>
</evidence>
<protein>
    <submittedName>
        <fullName evidence="6">ShKT domain-containing protein</fullName>
    </submittedName>
</protein>
<dbReference type="AlphaFoldDB" id="A0A0M3K5D2"/>
<dbReference type="InterPro" id="IPR003582">
    <property type="entry name" value="ShKT_dom"/>
</dbReference>
<name>A0A0M3K5D2_ANISI</name>
<keyword evidence="2" id="KW-0732">Signal</keyword>
<reference evidence="6" key="1">
    <citation type="submission" date="2017-02" db="UniProtKB">
        <authorList>
            <consortium name="WormBaseParasite"/>
        </authorList>
    </citation>
    <scope>IDENTIFICATION</scope>
</reference>
<dbReference type="WBParaSite" id="ASIM_0001617301-mRNA-1">
    <property type="protein sequence ID" value="ASIM_0001617301-mRNA-1"/>
    <property type="gene ID" value="ASIM_0001617301"/>
</dbReference>
<dbReference type="PROSITE" id="PS51670">
    <property type="entry name" value="SHKT"/>
    <property type="match status" value="1"/>
</dbReference>
<dbReference type="Pfam" id="PF01549">
    <property type="entry name" value="ShK"/>
    <property type="match status" value="1"/>
</dbReference>
<feature type="chain" id="PRO_5043121298" evidence="2">
    <location>
        <begin position="20"/>
        <end position="179"/>
    </location>
</feature>